<evidence type="ECO:0000256" key="3">
    <source>
        <dbReference type="SAM" id="SignalP"/>
    </source>
</evidence>
<evidence type="ECO:0000313" key="4">
    <source>
        <dbReference type="EMBL" id="KAF1392247.1"/>
    </source>
</evidence>
<feature type="transmembrane region" description="Helical" evidence="2">
    <location>
        <begin position="322"/>
        <end position="347"/>
    </location>
</feature>
<proteinExistence type="predicted"/>
<evidence type="ECO:0000256" key="1">
    <source>
        <dbReference type="SAM" id="MobiDB-lite"/>
    </source>
</evidence>
<comment type="caution">
    <text evidence="4">The sequence shown here is derived from an EMBL/GenBank/DDBJ whole genome shotgun (WGS) entry which is preliminary data.</text>
</comment>
<evidence type="ECO:0000256" key="2">
    <source>
        <dbReference type="SAM" id="Phobius"/>
    </source>
</evidence>
<feature type="compositionally biased region" description="Polar residues" evidence="1">
    <location>
        <begin position="256"/>
        <end position="266"/>
    </location>
</feature>
<reference evidence="4 5" key="1">
    <citation type="submission" date="2019-06" db="EMBL/GenBank/DDBJ databases">
        <title>A chromosome-scale genome assembly of the European perch, Perca fluviatilis.</title>
        <authorList>
            <person name="Roques C."/>
            <person name="Zahm M."/>
            <person name="Cabau C."/>
            <person name="Klopp C."/>
            <person name="Bouchez O."/>
            <person name="Donnadieu C."/>
            <person name="Kuhl H."/>
            <person name="Gislard M."/>
            <person name="Guendouz S."/>
            <person name="Journot L."/>
            <person name="Haffray P."/>
            <person name="Bestin A."/>
            <person name="Morvezen R."/>
            <person name="Feron R."/>
            <person name="Wen M."/>
            <person name="Jouanno E."/>
            <person name="Herpin A."/>
            <person name="Schartl M."/>
            <person name="Postlethwait J."/>
            <person name="Schaerlinger B."/>
            <person name="Chardard D."/>
            <person name="Lecocq T."/>
            <person name="Poncet C."/>
            <person name="Jaffrelo L."/>
            <person name="Lampietro C."/>
            <person name="Guiguen Y."/>
        </authorList>
    </citation>
    <scope>NUCLEOTIDE SEQUENCE [LARGE SCALE GENOMIC DNA]</scope>
    <source>
        <tissue evidence="4">Blood</tissue>
    </source>
</reference>
<gene>
    <name evidence="4" type="ORF">PFLUV_G00050810</name>
</gene>
<feature type="region of interest" description="Disordered" evidence="1">
    <location>
        <begin position="284"/>
        <end position="305"/>
    </location>
</feature>
<evidence type="ECO:0000313" key="5">
    <source>
        <dbReference type="Proteomes" id="UP000465112"/>
    </source>
</evidence>
<dbReference type="Proteomes" id="UP000465112">
    <property type="component" value="Chromosome 4"/>
</dbReference>
<name>A0A6A5ES12_PERFL</name>
<accession>A0A6A5ES12</accession>
<feature type="signal peptide" evidence="3">
    <location>
        <begin position="1"/>
        <end position="21"/>
    </location>
</feature>
<sequence length="397" mass="42602">MAGHLLLVVLMYSFSEMKAKALLPPKLTVNPAVITQTETVTLNCQTPSHLNLSECYFRMVRGQTGKSLPCLQTLTGTELLKMADQSSPAEVQVTCFYLHVSQSPDSDPSSIIIRTLLPSKLTVNPAAINETDSVTLNCQTPSSVSVSLCYFFTLSGGSVRGLSCLQNLTGTELLNMAHQSSPAEVQVTCFYTVKVGEKSYPSPHSDTSSITIHRRTVGTSSNTDSFISTFPPSVKPAAETDTSMTPESGDEITGRTVGTSSNTDSFISTFPTPVKPAAVTSMIPMTPESGDEITGRTAGTSSNTDSFISTFPTPVKPAAETWIWKCVAVVAGCGVMVGVILLVSAILCNKRRTGSEKVRRQEPQNENFDTYHMYSIIAEDPAASGLKDMVYSTVQPH</sequence>
<keyword evidence="5" id="KW-1185">Reference proteome</keyword>
<protein>
    <submittedName>
        <fullName evidence="4">Uncharacterized protein</fullName>
    </submittedName>
</protein>
<feature type="region of interest" description="Disordered" evidence="1">
    <location>
        <begin position="221"/>
        <end position="266"/>
    </location>
</feature>
<organism evidence="4 5">
    <name type="scientific">Perca fluviatilis</name>
    <name type="common">European perch</name>
    <dbReference type="NCBI Taxonomy" id="8168"/>
    <lineage>
        <taxon>Eukaryota</taxon>
        <taxon>Metazoa</taxon>
        <taxon>Chordata</taxon>
        <taxon>Craniata</taxon>
        <taxon>Vertebrata</taxon>
        <taxon>Euteleostomi</taxon>
        <taxon>Actinopterygii</taxon>
        <taxon>Neopterygii</taxon>
        <taxon>Teleostei</taxon>
        <taxon>Neoteleostei</taxon>
        <taxon>Acanthomorphata</taxon>
        <taxon>Eupercaria</taxon>
        <taxon>Perciformes</taxon>
        <taxon>Percoidei</taxon>
        <taxon>Percidae</taxon>
        <taxon>Percinae</taxon>
        <taxon>Perca</taxon>
    </lineage>
</organism>
<dbReference type="AlphaFoldDB" id="A0A6A5ES12"/>
<keyword evidence="3" id="KW-0732">Signal</keyword>
<feature type="chain" id="PRO_5025478666" evidence="3">
    <location>
        <begin position="22"/>
        <end position="397"/>
    </location>
</feature>
<keyword evidence="2" id="KW-0472">Membrane</keyword>
<keyword evidence="2" id="KW-0812">Transmembrane</keyword>
<feature type="compositionally biased region" description="Polar residues" evidence="1">
    <location>
        <begin position="221"/>
        <end position="231"/>
    </location>
</feature>
<dbReference type="EMBL" id="VHII01000004">
    <property type="protein sequence ID" value="KAF1392247.1"/>
    <property type="molecule type" value="Genomic_DNA"/>
</dbReference>
<keyword evidence="2" id="KW-1133">Transmembrane helix</keyword>
<dbReference type="OrthoDB" id="8938325at2759"/>